<evidence type="ECO:0000256" key="2">
    <source>
        <dbReference type="ARBA" id="ARBA00023235"/>
    </source>
</evidence>
<name>A0A542DRH7_AMYCI</name>
<dbReference type="PANTHER" id="PTHR21198">
    <property type="entry name" value="GLUTAMATE RACEMASE"/>
    <property type="match status" value="1"/>
</dbReference>
<reference evidence="4 5" key="1">
    <citation type="submission" date="2019-06" db="EMBL/GenBank/DDBJ databases">
        <title>Sequencing the genomes of 1000 actinobacteria strains.</title>
        <authorList>
            <person name="Klenk H.-P."/>
        </authorList>
    </citation>
    <scope>NUCLEOTIDE SEQUENCE [LARGE SCALE GENOMIC DNA]</scope>
    <source>
        <strain evidence="4 5">DSM 45679</strain>
    </source>
</reference>
<dbReference type="InterPro" id="IPR015942">
    <property type="entry name" value="Asp/Glu/hydantoin_racemase"/>
</dbReference>
<sequence length="255" mass="27553">MKTIGLLGGMSWESSAEYYRLLNEFVRDTLGGLHSARCVLYSVDFAEIERMQAEASWDEAGKVLLAAGTALRRAGAEVLVLCTNTMHKVADVLAEGLDIPLLHLADACADAIIRSGIERVGLLGTGFTMAQPFYRDRLAAHGLEVLVPAEEDRERVHRIIYDELVRGVVTEESRQAYREVMGRLAERGARGMIYGCTEIELLVGPRDSPVPTFPTTRLHVAAAAGYAVGTAPLPPSPDTRTISGISPEAGSSSRS</sequence>
<dbReference type="InterPro" id="IPR004380">
    <property type="entry name" value="Asp_race"/>
</dbReference>
<gene>
    <name evidence="4" type="ORF">FB471_5549</name>
</gene>
<protein>
    <submittedName>
        <fullName evidence="4">Aspartate racemase</fullName>
    </submittedName>
</protein>
<evidence type="ECO:0000313" key="4">
    <source>
        <dbReference type="EMBL" id="TQJ05712.1"/>
    </source>
</evidence>
<proteinExistence type="inferred from homology"/>
<dbReference type="RefSeq" id="WP_142001202.1">
    <property type="nucleotide sequence ID" value="NZ_VFML01000001.1"/>
</dbReference>
<feature type="compositionally biased region" description="Polar residues" evidence="3">
    <location>
        <begin position="238"/>
        <end position="255"/>
    </location>
</feature>
<keyword evidence="5" id="KW-1185">Reference proteome</keyword>
<dbReference type="InterPro" id="IPR001920">
    <property type="entry name" value="Asp/Glu_race"/>
</dbReference>
<comment type="similarity">
    <text evidence="1">Belongs to the aspartate/glutamate racemases family.</text>
</comment>
<dbReference type="NCBIfam" id="TIGR00035">
    <property type="entry name" value="asp_race"/>
    <property type="match status" value="1"/>
</dbReference>
<dbReference type="GO" id="GO:0047661">
    <property type="term" value="F:amino-acid racemase activity"/>
    <property type="evidence" value="ECO:0007669"/>
    <property type="project" value="InterPro"/>
</dbReference>
<dbReference type="AlphaFoldDB" id="A0A542DRH7"/>
<dbReference type="OrthoDB" id="9803739at2"/>
<accession>A0A542DRH7</accession>
<dbReference type="PANTHER" id="PTHR21198:SF7">
    <property type="entry name" value="ASPARTATE-GLUTAMATE RACEMASE FAMILY"/>
    <property type="match status" value="1"/>
</dbReference>
<keyword evidence="2" id="KW-0413">Isomerase</keyword>
<feature type="region of interest" description="Disordered" evidence="3">
    <location>
        <begin position="230"/>
        <end position="255"/>
    </location>
</feature>
<organism evidence="4 5">
    <name type="scientific">Amycolatopsis cihanbeyliensis</name>
    <dbReference type="NCBI Taxonomy" id="1128664"/>
    <lineage>
        <taxon>Bacteria</taxon>
        <taxon>Bacillati</taxon>
        <taxon>Actinomycetota</taxon>
        <taxon>Actinomycetes</taxon>
        <taxon>Pseudonocardiales</taxon>
        <taxon>Pseudonocardiaceae</taxon>
        <taxon>Amycolatopsis</taxon>
    </lineage>
</organism>
<dbReference type="Proteomes" id="UP000320876">
    <property type="component" value="Unassembled WGS sequence"/>
</dbReference>
<evidence type="ECO:0000256" key="3">
    <source>
        <dbReference type="SAM" id="MobiDB-lite"/>
    </source>
</evidence>
<comment type="caution">
    <text evidence="4">The sequence shown here is derived from an EMBL/GenBank/DDBJ whole genome shotgun (WGS) entry which is preliminary data.</text>
</comment>
<dbReference type="EMBL" id="VFML01000001">
    <property type="protein sequence ID" value="TQJ05712.1"/>
    <property type="molecule type" value="Genomic_DNA"/>
</dbReference>
<dbReference type="SUPFAM" id="SSF53681">
    <property type="entry name" value="Aspartate/glutamate racemase"/>
    <property type="match status" value="2"/>
</dbReference>
<dbReference type="Pfam" id="PF01177">
    <property type="entry name" value="Asp_Glu_race"/>
    <property type="match status" value="1"/>
</dbReference>
<evidence type="ECO:0000256" key="1">
    <source>
        <dbReference type="ARBA" id="ARBA00007847"/>
    </source>
</evidence>
<evidence type="ECO:0000313" key="5">
    <source>
        <dbReference type="Proteomes" id="UP000320876"/>
    </source>
</evidence>
<dbReference type="Gene3D" id="3.40.50.1860">
    <property type="match status" value="2"/>
</dbReference>